<dbReference type="Proteomes" id="UP001060919">
    <property type="component" value="Chromosome"/>
</dbReference>
<keyword evidence="1" id="KW-0472">Membrane</keyword>
<name>A0A915YG71_9BACT</name>
<accession>A0A915YG71</accession>
<evidence type="ECO:0000256" key="1">
    <source>
        <dbReference type="SAM" id="Phobius"/>
    </source>
</evidence>
<organism evidence="2 3">
    <name type="scientific">Aureispira anguillae</name>
    <dbReference type="NCBI Taxonomy" id="2864201"/>
    <lineage>
        <taxon>Bacteria</taxon>
        <taxon>Pseudomonadati</taxon>
        <taxon>Bacteroidota</taxon>
        <taxon>Saprospiria</taxon>
        <taxon>Saprospirales</taxon>
        <taxon>Saprospiraceae</taxon>
        <taxon>Aureispira</taxon>
    </lineage>
</organism>
<dbReference type="EMBL" id="AP026867">
    <property type="protein sequence ID" value="BDS12406.1"/>
    <property type="molecule type" value="Genomic_DNA"/>
</dbReference>
<sequence length="59" mass="6953">MDNMIILLLTFGMTMITVGLIQYYLWKLRIKDQNSIDEDWEKFKEASTNTLLRGKIALD</sequence>
<feature type="transmembrane region" description="Helical" evidence="1">
    <location>
        <begin position="6"/>
        <end position="26"/>
    </location>
</feature>
<reference evidence="2" key="1">
    <citation type="submission" date="2022-09" db="EMBL/GenBank/DDBJ databases">
        <title>Aureispira anguillicida sp. nov., isolated from Leptocephalus of Japanese eel Anguilla japonica.</title>
        <authorList>
            <person name="Yuasa K."/>
            <person name="Mekata T."/>
            <person name="Ikunari K."/>
        </authorList>
    </citation>
    <scope>NUCLEOTIDE SEQUENCE</scope>
    <source>
        <strain evidence="2">EL160426</strain>
    </source>
</reference>
<keyword evidence="3" id="KW-1185">Reference proteome</keyword>
<evidence type="ECO:0000313" key="3">
    <source>
        <dbReference type="Proteomes" id="UP001060919"/>
    </source>
</evidence>
<protein>
    <submittedName>
        <fullName evidence="2">Uncharacterized protein</fullName>
    </submittedName>
</protein>
<dbReference type="RefSeq" id="WP_264793477.1">
    <property type="nucleotide sequence ID" value="NZ_AP026867.1"/>
</dbReference>
<dbReference type="AlphaFoldDB" id="A0A915YG71"/>
<keyword evidence="1" id="KW-1133">Transmembrane helix</keyword>
<proteinExistence type="predicted"/>
<evidence type="ECO:0000313" key="2">
    <source>
        <dbReference type="EMBL" id="BDS12406.1"/>
    </source>
</evidence>
<keyword evidence="1" id="KW-0812">Transmembrane</keyword>
<dbReference type="KEGG" id="aup:AsAng_0031270"/>
<gene>
    <name evidence="2" type="ORF">AsAng_0031270</name>
</gene>